<name>A0A7J7R0J4_MYOMY</name>
<evidence type="ECO:0000313" key="3">
    <source>
        <dbReference type="Proteomes" id="UP000527355"/>
    </source>
</evidence>
<keyword evidence="3" id="KW-1185">Reference proteome</keyword>
<dbReference type="EMBL" id="JABWUV010000042">
    <property type="protein sequence ID" value="KAF6269517.1"/>
    <property type="molecule type" value="Genomic_DNA"/>
</dbReference>
<reference evidence="2 3" key="1">
    <citation type="journal article" date="2020" name="Nature">
        <title>Six reference-quality genomes reveal evolution of bat adaptations.</title>
        <authorList>
            <person name="Jebb D."/>
            <person name="Huang Z."/>
            <person name="Pippel M."/>
            <person name="Hughes G.M."/>
            <person name="Lavrichenko K."/>
            <person name="Devanna P."/>
            <person name="Winkler S."/>
            <person name="Jermiin L.S."/>
            <person name="Skirmuntt E.C."/>
            <person name="Katzourakis A."/>
            <person name="Burkitt-Gray L."/>
            <person name="Ray D.A."/>
            <person name="Sullivan K.A.M."/>
            <person name="Roscito J.G."/>
            <person name="Kirilenko B.M."/>
            <person name="Davalos L.M."/>
            <person name="Corthals A.P."/>
            <person name="Power M.L."/>
            <person name="Jones G."/>
            <person name="Ransome R.D."/>
            <person name="Dechmann D.K.N."/>
            <person name="Locatelli A.G."/>
            <person name="Puechmaille S.J."/>
            <person name="Fedrigo O."/>
            <person name="Jarvis E.D."/>
            <person name="Hiller M."/>
            <person name="Vernes S.C."/>
            <person name="Myers E.W."/>
            <person name="Teeling E.C."/>
        </authorList>
    </citation>
    <scope>NUCLEOTIDE SEQUENCE [LARGE SCALE GENOMIC DNA]</scope>
    <source>
        <strain evidence="2">MMyoMyo1</strain>
        <tissue evidence="2">Flight muscle</tissue>
    </source>
</reference>
<sequence>MALRTKHCARRWGQDSSCRGAGRGRSRAGPRGLRMGSAAPVSPHLPGTRRGGSSTFWTLGRRGSASGTWPPGIVTMSEEMRISSGSTAFLKCGPSGVNIRGWRGDGGGGAGRRIPPVGCICGASLQCVLSGVE</sequence>
<comment type="caution">
    <text evidence="2">The sequence shown here is derived from an EMBL/GenBank/DDBJ whole genome shotgun (WGS) entry which is preliminary data.</text>
</comment>
<evidence type="ECO:0000256" key="1">
    <source>
        <dbReference type="SAM" id="MobiDB-lite"/>
    </source>
</evidence>
<feature type="compositionally biased region" description="Basic residues" evidence="1">
    <location>
        <begin position="1"/>
        <end position="10"/>
    </location>
</feature>
<protein>
    <submittedName>
        <fullName evidence="2">Uncharacterized protein</fullName>
    </submittedName>
</protein>
<accession>A0A7J7R0J4</accession>
<evidence type="ECO:0000313" key="2">
    <source>
        <dbReference type="EMBL" id="KAF6269517.1"/>
    </source>
</evidence>
<dbReference type="AlphaFoldDB" id="A0A7J7R0J4"/>
<proteinExistence type="predicted"/>
<feature type="region of interest" description="Disordered" evidence="1">
    <location>
        <begin position="1"/>
        <end position="71"/>
    </location>
</feature>
<dbReference type="Proteomes" id="UP000527355">
    <property type="component" value="Unassembled WGS sequence"/>
</dbReference>
<organism evidence="2 3">
    <name type="scientific">Myotis myotis</name>
    <name type="common">Greater mouse-eared bat</name>
    <name type="synonym">Vespertilio myotis</name>
    <dbReference type="NCBI Taxonomy" id="51298"/>
    <lineage>
        <taxon>Eukaryota</taxon>
        <taxon>Metazoa</taxon>
        <taxon>Chordata</taxon>
        <taxon>Craniata</taxon>
        <taxon>Vertebrata</taxon>
        <taxon>Euteleostomi</taxon>
        <taxon>Mammalia</taxon>
        <taxon>Eutheria</taxon>
        <taxon>Laurasiatheria</taxon>
        <taxon>Chiroptera</taxon>
        <taxon>Yangochiroptera</taxon>
        <taxon>Vespertilionidae</taxon>
        <taxon>Myotis</taxon>
    </lineage>
</organism>
<gene>
    <name evidence="2" type="ORF">mMyoMyo1_011225</name>
</gene>